<keyword evidence="2" id="KW-0472">Membrane</keyword>
<feature type="transmembrane region" description="Helical" evidence="2">
    <location>
        <begin position="48"/>
        <end position="68"/>
    </location>
</feature>
<evidence type="ECO:0000259" key="3">
    <source>
        <dbReference type="PROSITE" id="PS50850"/>
    </source>
</evidence>
<dbReference type="InterPro" id="IPR050327">
    <property type="entry name" value="Proton-linked_MCT"/>
</dbReference>
<dbReference type="OrthoDB" id="6509908at2759"/>
<feature type="transmembrane region" description="Helical" evidence="2">
    <location>
        <begin position="12"/>
        <end position="36"/>
    </location>
</feature>
<dbReference type="Pfam" id="PF07690">
    <property type="entry name" value="MFS_1"/>
    <property type="match status" value="1"/>
</dbReference>
<dbReference type="InterPro" id="IPR020846">
    <property type="entry name" value="MFS_dom"/>
</dbReference>
<dbReference type="PROSITE" id="PS50850">
    <property type="entry name" value="MFS"/>
    <property type="match status" value="1"/>
</dbReference>
<keyword evidence="4" id="KW-1185">Reference proteome</keyword>
<dbReference type="InterPro" id="IPR036259">
    <property type="entry name" value="MFS_trans_sf"/>
</dbReference>
<feature type="transmembrane region" description="Helical" evidence="2">
    <location>
        <begin position="169"/>
        <end position="187"/>
    </location>
</feature>
<dbReference type="PANTHER" id="PTHR11360:SF303">
    <property type="entry name" value="MAJOR FACILITATOR SUPERFAMILY (MFS) PROFILE DOMAIN-CONTAINING PROTEIN"/>
    <property type="match status" value="1"/>
</dbReference>
<dbReference type="PANTHER" id="PTHR11360">
    <property type="entry name" value="MONOCARBOXYLATE TRANSPORTER"/>
    <property type="match status" value="1"/>
</dbReference>
<dbReference type="Gene3D" id="1.20.1250.20">
    <property type="entry name" value="MFS general substrate transporter like domains"/>
    <property type="match status" value="2"/>
</dbReference>
<feature type="domain" description="Major facilitator superfamily (MFS) profile" evidence="3">
    <location>
        <begin position="14"/>
        <end position="415"/>
    </location>
</feature>
<dbReference type="GO" id="GO:0008028">
    <property type="term" value="F:monocarboxylic acid transmembrane transporter activity"/>
    <property type="evidence" value="ECO:0007669"/>
    <property type="project" value="TreeGrafter"/>
</dbReference>
<dbReference type="GeneID" id="110973076"/>
<feature type="transmembrane region" description="Helical" evidence="2">
    <location>
        <begin position="135"/>
        <end position="157"/>
    </location>
</feature>
<organism evidence="4 5">
    <name type="scientific">Acanthaster planci</name>
    <name type="common">Crown-of-thorns starfish</name>
    <dbReference type="NCBI Taxonomy" id="133434"/>
    <lineage>
        <taxon>Eukaryota</taxon>
        <taxon>Metazoa</taxon>
        <taxon>Echinodermata</taxon>
        <taxon>Eleutherozoa</taxon>
        <taxon>Asterozoa</taxon>
        <taxon>Asteroidea</taxon>
        <taxon>Valvatacea</taxon>
        <taxon>Valvatida</taxon>
        <taxon>Acanthasteridae</taxon>
        <taxon>Acanthaster</taxon>
    </lineage>
</organism>
<feature type="transmembrane region" description="Helical" evidence="2">
    <location>
        <begin position="326"/>
        <end position="348"/>
    </location>
</feature>
<protein>
    <submittedName>
        <fullName evidence="5">Monocarboxylate transporter 13-like isoform X1</fullName>
    </submittedName>
</protein>
<dbReference type="Proteomes" id="UP000694845">
    <property type="component" value="Unplaced"/>
</dbReference>
<keyword evidence="2" id="KW-0812">Transmembrane</keyword>
<feature type="transmembrane region" description="Helical" evidence="2">
    <location>
        <begin position="360"/>
        <end position="379"/>
    </location>
</feature>
<dbReference type="InterPro" id="IPR011701">
    <property type="entry name" value="MFS"/>
</dbReference>
<feature type="transmembrane region" description="Helical" evidence="2">
    <location>
        <begin position="301"/>
        <end position="320"/>
    </location>
</feature>
<evidence type="ECO:0000313" key="5">
    <source>
        <dbReference type="RefSeq" id="XP_022079239.1"/>
    </source>
</evidence>
<proteinExistence type="predicted"/>
<accession>A0A8B7XEQ5</accession>
<name>A0A8B7XEQ5_ACAPL</name>
<dbReference type="GO" id="GO:0016020">
    <property type="term" value="C:membrane"/>
    <property type="evidence" value="ECO:0007669"/>
    <property type="project" value="UniProtKB-SubCell"/>
</dbReference>
<dbReference type="SUPFAM" id="SSF103473">
    <property type="entry name" value="MFS general substrate transporter"/>
    <property type="match status" value="1"/>
</dbReference>
<feature type="transmembrane region" description="Helical" evidence="2">
    <location>
        <begin position="80"/>
        <end position="98"/>
    </location>
</feature>
<evidence type="ECO:0000313" key="4">
    <source>
        <dbReference type="Proteomes" id="UP000694845"/>
    </source>
</evidence>
<keyword evidence="2" id="KW-1133">Transmembrane helix</keyword>
<comment type="subcellular location">
    <subcellularLocation>
        <location evidence="1">Membrane</location>
        <topology evidence="1">Multi-pass membrane protein</topology>
    </subcellularLocation>
</comment>
<dbReference type="OMA" id="PGWIYDK"/>
<feature type="transmembrane region" description="Helical" evidence="2">
    <location>
        <begin position="269"/>
        <end position="289"/>
    </location>
</feature>
<evidence type="ECO:0000256" key="1">
    <source>
        <dbReference type="ARBA" id="ARBA00004141"/>
    </source>
</evidence>
<feature type="transmembrane region" description="Helical" evidence="2">
    <location>
        <begin position="233"/>
        <end position="257"/>
    </location>
</feature>
<feature type="transmembrane region" description="Helical" evidence="2">
    <location>
        <begin position="391"/>
        <end position="413"/>
    </location>
</feature>
<evidence type="ECO:0000256" key="2">
    <source>
        <dbReference type="SAM" id="Phobius"/>
    </source>
</evidence>
<dbReference type="RefSeq" id="XP_022079239.1">
    <property type="nucleotide sequence ID" value="XM_022223547.1"/>
</dbReference>
<feature type="transmembrane region" description="Helical" evidence="2">
    <location>
        <begin position="104"/>
        <end position="123"/>
    </location>
</feature>
<sequence length="417" mass="44494">METAREFNKRGFSVLLMAFSAVVVWGGAFKSLGVLLPALTDQFTDYTWLTGIAVSIMGVTADIAALVTKLLQDKFGSGRVLICSTAAMGLGFVLVSLATSIVHIAIVLALVSGPALGITIVLSKVALGCHFNKRYSLASGISHTGQVISLLACAPMMQLFLDTYGWRGASLLLAGVCFHPVICAVLVRENKTRYEIPPNQSDVHETNSNESTSDKSYCAHAVSTMDLGVLLRFNFWVVCSILFGLRFVNTAWFLFYVSHLQAKGLTPQIATGICSAAGVGYFLGCILFASFVDRGLLKCSSAVLVSSLGLALSLVVDPWLEDAVAMAFANVFFGMSTSALYSLSDVLTKELLGVGRLTSAFSWIGAVCVLGSALAGFMPDWVYDTTGNFDTAFIVLSITPVVAAIPLLIGRIWKQLC</sequence>
<dbReference type="KEGG" id="aplc:110973076"/>
<reference evidence="5" key="1">
    <citation type="submission" date="2025-08" db="UniProtKB">
        <authorList>
            <consortium name="RefSeq"/>
        </authorList>
    </citation>
    <scope>IDENTIFICATION</scope>
</reference>
<gene>
    <name evidence="5" type="primary">LOC110973076</name>
</gene>
<dbReference type="AlphaFoldDB" id="A0A8B7XEQ5"/>